<dbReference type="GO" id="GO:0005886">
    <property type="term" value="C:plasma membrane"/>
    <property type="evidence" value="ECO:0007669"/>
    <property type="project" value="UniProtKB-SubCell"/>
</dbReference>
<dbReference type="Proteomes" id="UP000323671">
    <property type="component" value="Chromosome"/>
</dbReference>
<organism evidence="11 12">
    <name type="scientific">Oryzomicrobium terrae</name>
    <dbReference type="NCBI Taxonomy" id="1735038"/>
    <lineage>
        <taxon>Bacteria</taxon>
        <taxon>Pseudomonadati</taxon>
        <taxon>Pseudomonadota</taxon>
        <taxon>Betaproteobacteria</taxon>
        <taxon>Rhodocyclales</taxon>
        <taxon>Rhodocyclaceae</taxon>
        <taxon>Oryzomicrobium</taxon>
    </lineage>
</organism>
<dbReference type="InterPro" id="IPR018006">
    <property type="entry name" value="Flag_FliJ_proteobac"/>
</dbReference>
<evidence type="ECO:0000256" key="9">
    <source>
        <dbReference type="ARBA" id="ARBA00023136"/>
    </source>
</evidence>
<dbReference type="EMBL" id="CP022579">
    <property type="protein sequence ID" value="QEL64386.1"/>
    <property type="molecule type" value="Genomic_DNA"/>
</dbReference>
<dbReference type="GO" id="GO:0044781">
    <property type="term" value="P:bacterial-type flagellum organization"/>
    <property type="evidence" value="ECO:0007669"/>
    <property type="project" value="UniProtKB-KW"/>
</dbReference>
<dbReference type="Pfam" id="PF02050">
    <property type="entry name" value="FliJ"/>
    <property type="match status" value="1"/>
</dbReference>
<comment type="subcellular location">
    <subcellularLocation>
        <location evidence="1">Cell membrane</location>
        <topology evidence="1">Peripheral membrane protein</topology>
        <orientation evidence="1">Cytoplasmic side</orientation>
    </subcellularLocation>
</comment>
<evidence type="ECO:0000256" key="10">
    <source>
        <dbReference type="ARBA" id="ARBA00023225"/>
    </source>
</evidence>
<evidence type="ECO:0000313" key="11">
    <source>
        <dbReference type="EMBL" id="QEL64386.1"/>
    </source>
</evidence>
<evidence type="ECO:0000256" key="3">
    <source>
        <dbReference type="ARBA" id="ARBA00020392"/>
    </source>
</evidence>
<evidence type="ECO:0000256" key="8">
    <source>
        <dbReference type="ARBA" id="ARBA00022927"/>
    </source>
</evidence>
<proteinExistence type="inferred from homology"/>
<evidence type="ECO:0000256" key="6">
    <source>
        <dbReference type="ARBA" id="ARBA00022500"/>
    </source>
</evidence>
<gene>
    <name evidence="11" type="primary">fliJ</name>
    <name evidence="11" type="ORF">OTERR_09100</name>
</gene>
<dbReference type="PANTHER" id="PTHR38786:SF1">
    <property type="entry name" value="FLAGELLAR FLIJ PROTEIN"/>
    <property type="match status" value="1"/>
</dbReference>
<dbReference type="GO" id="GO:0009288">
    <property type="term" value="C:bacterial-type flagellum"/>
    <property type="evidence" value="ECO:0007669"/>
    <property type="project" value="InterPro"/>
</dbReference>
<dbReference type="GO" id="GO:0003774">
    <property type="term" value="F:cytoskeletal motor activity"/>
    <property type="evidence" value="ECO:0007669"/>
    <property type="project" value="InterPro"/>
</dbReference>
<evidence type="ECO:0000256" key="1">
    <source>
        <dbReference type="ARBA" id="ARBA00004413"/>
    </source>
</evidence>
<dbReference type="InterPro" id="IPR012823">
    <property type="entry name" value="Flagell_FliJ"/>
</dbReference>
<dbReference type="PANTHER" id="PTHR38786">
    <property type="entry name" value="FLAGELLAR FLIJ PROTEIN"/>
    <property type="match status" value="1"/>
</dbReference>
<dbReference type="KEGG" id="otr:OTERR_09100"/>
<keyword evidence="11" id="KW-0966">Cell projection</keyword>
<keyword evidence="11" id="KW-0282">Flagellum</keyword>
<keyword evidence="10" id="KW-1006">Bacterial flagellum protein export</keyword>
<dbReference type="GO" id="GO:0006935">
    <property type="term" value="P:chemotaxis"/>
    <property type="evidence" value="ECO:0007669"/>
    <property type="project" value="UniProtKB-KW"/>
</dbReference>
<keyword evidence="6" id="KW-0145">Chemotaxis</keyword>
<keyword evidence="11" id="KW-0969">Cilium</keyword>
<protein>
    <recommendedName>
        <fullName evidence="3">Flagellar FliJ protein</fullName>
    </recommendedName>
</protein>
<evidence type="ECO:0000256" key="5">
    <source>
        <dbReference type="ARBA" id="ARBA00022475"/>
    </source>
</evidence>
<dbReference type="GO" id="GO:0071973">
    <property type="term" value="P:bacterial-type flagellum-dependent cell motility"/>
    <property type="evidence" value="ECO:0007669"/>
    <property type="project" value="InterPro"/>
</dbReference>
<keyword evidence="7" id="KW-1005">Bacterial flagellum biogenesis</keyword>
<keyword evidence="12" id="KW-1185">Reference proteome</keyword>
<dbReference type="NCBIfam" id="TIGR02473">
    <property type="entry name" value="flagell_FliJ"/>
    <property type="match status" value="1"/>
</dbReference>
<evidence type="ECO:0000256" key="4">
    <source>
        <dbReference type="ARBA" id="ARBA00022448"/>
    </source>
</evidence>
<accession>A0A5C1E626</accession>
<dbReference type="Gene3D" id="1.10.287.1700">
    <property type="match status" value="1"/>
</dbReference>
<dbReference type="PRINTS" id="PR01004">
    <property type="entry name" value="FLGFLIJ"/>
</dbReference>
<keyword evidence="5" id="KW-1003">Cell membrane</keyword>
<dbReference type="InterPro" id="IPR052570">
    <property type="entry name" value="FliJ"/>
</dbReference>
<name>A0A5C1E626_9RHOO</name>
<keyword evidence="9" id="KW-0472">Membrane</keyword>
<dbReference type="AlphaFoldDB" id="A0A5C1E626"/>
<evidence type="ECO:0000313" key="12">
    <source>
        <dbReference type="Proteomes" id="UP000323671"/>
    </source>
</evidence>
<dbReference type="PIRSF" id="PIRSF019404">
    <property type="entry name" value="FliJ"/>
    <property type="match status" value="1"/>
</dbReference>
<dbReference type="GO" id="GO:0015031">
    <property type="term" value="P:protein transport"/>
    <property type="evidence" value="ECO:0007669"/>
    <property type="project" value="UniProtKB-KW"/>
</dbReference>
<reference evidence="11 12" key="1">
    <citation type="submission" date="2017-07" db="EMBL/GenBank/DDBJ databases">
        <title>Complete genome sequence of Oryzomicrobium terrae TPP412.</title>
        <authorList>
            <person name="Chiu L.-W."/>
            <person name="Lo K.-J."/>
            <person name="Tsai Y.-M."/>
            <person name="Lin S.-S."/>
            <person name="Kuo C.-H."/>
            <person name="Liu C.-T."/>
        </authorList>
    </citation>
    <scope>NUCLEOTIDE SEQUENCE [LARGE SCALE GENOMIC DNA]</scope>
    <source>
        <strain evidence="11 12">TPP412</strain>
    </source>
</reference>
<comment type="similarity">
    <text evidence="2">Belongs to the FliJ family.</text>
</comment>
<evidence type="ECO:0000256" key="7">
    <source>
        <dbReference type="ARBA" id="ARBA00022795"/>
    </source>
</evidence>
<sequence>MAKAASLQPLIDLMQDRVDDATRALGALVSAEQDAKSKLQLLVQYREEYVARFHDAGTQGVSLAVWRNYQVFIDRIDQAIAQQRAAVAASELRTAEGQAEWLHQRNKLKAIDTLFHKRQEGERLVENKRDQKFQDEFAARRFKPE</sequence>
<evidence type="ECO:0000256" key="2">
    <source>
        <dbReference type="ARBA" id="ARBA00010004"/>
    </source>
</evidence>
<keyword evidence="8" id="KW-0653">Protein transport</keyword>
<keyword evidence="4" id="KW-0813">Transport</keyword>
<dbReference type="InterPro" id="IPR053716">
    <property type="entry name" value="Flag_assembly_chemotaxis_eff"/>
</dbReference>